<evidence type="ECO:0000313" key="1">
    <source>
        <dbReference type="EMBL" id="BDE97431.1"/>
    </source>
</evidence>
<dbReference type="EMBL" id="AP025564">
    <property type="protein sequence ID" value="BDE97431.1"/>
    <property type="molecule type" value="Genomic_DNA"/>
</dbReference>
<reference evidence="1 2" key="1">
    <citation type="submission" date="2022-01" db="EMBL/GenBank/DDBJ databases">
        <title>Novel bile acid biosynthetic pathways are enriched in the microbiome of centenarians.</title>
        <authorList>
            <person name="Sato Y."/>
            <person name="Atarashi K."/>
            <person name="Plichta R.D."/>
            <person name="Arai Y."/>
            <person name="Sasajima S."/>
            <person name="Kearney M.S."/>
            <person name="Suda W."/>
            <person name="Takeshita K."/>
            <person name="Sasaki T."/>
            <person name="Okamoto S."/>
            <person name="Skelly N.A."/>
            <person name="Okamura Y."/>
            <person name="Vlamakis H."/>
            <person name="Li Y."/>
            <person name="Tanoue T."/>
            <person name="Takei H."/>
            <person name="Nittono H."/>
            <person name="Narushima S."/>
            <person name="Irie J."/>
            <person name="Itoh H."/>
            <person name="Moriya K."/>
            <person name="Sugiura Y."/>
            <person name="Suematsu M."/>
            <person name="Moritoki N."/>
            <person name="Shibata S."/>
            <person name="Littman R.D."/>
            <person name="Fischbach A.M."/>
            <person name="Uwamino Y."/>
            <person name="Inoue T."/>
            <person name="Honda A."/>
            <person name="Hattori M."/>
            <person name="Murai T."/>
            <person name="Xavier J.R."/>
            <person name="Hirose N."/>
            <person name="Honda K."/>
        </authorList>
    </citation>
    <scope>NUCLEOTIDE SEQUENCE [LARGE SCALE GENOMIC DNA]</scope>
    <source>
        <strain evidence="1 2">CE91-St30</strain>
    </source>
</reference>
<dbReference type="Proteomes" id="UP001320544">
    <property type="component" value="Chromosome"/>
</dbReference>
<keyword evidence="2" id="KW-1185">Reference proteome</keyword>
<accession>A0ABN6MHG7</accession>
<organism evidence="1 2">
    <name type="scientific">Raoultibacter timonensis</name>
    <dbReference type="NCBI Taxonomy" id="1907662"/>
    <lineage>
        <taxon>Bacteria</taxon>
        <taxon>Bacillati</taxon>
        <taxon>Actinomycetota</taxon>
        <taxon>Coriobacteriia</taxon>
        <taxon>Eggerthellales</taxon>
        <taxon>Eggerthellaceae</taxon>
        <taxon>Raoultibacter</taxon>
    </lineage>
</organism>
<protein>
    <submittedName>
        <fullName evidence="1">Uncharacterized protein</fullName>
    </submittedName>
</protein>
<proteinExistence type="predicted"/>
<sequence>MHLAGSLLHMQLCSLLNRTVSQPVAEGEPSRRLGPFDYATPSSLLAWAVVSQPSGISASLWHCEQ</sequence>
<gene>
    <name evidence="1" type="ORF">CE91St30_27640</name>
</gene>
<name>A0ABN6MHG7_9ACTN</name>
<evidence type="ECO:0000313" key="2">
    <source>
        <dbReference type="Proteomes" id="UP001320544"/>
    </source>
</evidence>